<dbReference type="KEGG" id="cyn:Cyan7425_0480"/>
<dbReference type="OrthoDB" id="7873998at2"/>
<dbReference type="eggNOG" id="COG5266">
    <property type="taxonomic scope" value="Bacteria"/>
</dbReference>
<keyword evidence="1" id="KW-0732">Signal</keyword>
<dbReference type="AlphaFoldDB" id="B8HTV2"/>
<accession>B8HTV2</accession>
<dbReference type="HOGENOM" id="CLU_105325_0_1_3"/>
<protein>
    <recommendedName>
        <fullName evidence="3">YtkA-like domain-containing protein</fullName>
    </recommendedName>
</protein>
<reference evidence="2" key="1">
    <citation type="submission" date="2009-01" db="EMBL/GenBank/DDBJ databases">
        <title>Complete sequence of chromosome Cyanothece sp. PCC 7425.</title>
        <authorList>
            <consortium name="US DOE Joint Genome Institute"/>
            <person name="Lucas S."/>
            <person name="Copeland A."/>
            <person name="Lapidus A."/>
            <person name="Glavina del Rio T."/>
            <person name="Dalin E."/>
            <person name="Tice H."/>
            <person name="Bruce D."/>
            <person name="Goodwin L."/>
            <person name="Pitluck S."/>
            <person name="Sims D."/>
            <person name="Meineke L."/>
            <person name="Brettin T."/>
            <person name="Detter J.C."/>
            <person name="Han C."/>
            <person name="Larimer F."/>
            <person name="Land M."/>
            <person name="Hauser L."/>
            <person name="Kyrpides N."/>
            <person name="Ovchinnikova G."/>
            <person name="Liberton M."/>
            <person name="Stoeckel J."/>
            <person name="Banerjee A."/>
            <person name="Singh A."/>
            <person name="Page L."/>
            <person name="Sato H."/>
            <person name="Zhao L."/>
            <person name="Sherman L."/>
            <person name="Pakrasi H."/>
            <person name="Richardson P."/>
        </authorList>
    </citation>
    <scope>NUCLEOTIDE SEQUENCE</scope>
    <source>
        <strain evidence="2">PCC 7425</strain>
    </source>
</reference>
<proteinExistence type="predicted"/>
<feature type="signal peptide" evidence="1">
    <location>
        <begin position="1"/>
        <end position="23"/>
    </location>
</feature>
<evidence type="ECO:0000313" key="2">
    <source>
        <dbReference type="EMBL" id="ACL42872.1"/>
    </source>
</evidence>
<feature type="chain" id="PRO_5002873460" description="YtkA-like domain-containing protein" evidence="1">
    <location>
        <begin position="24"/>
        <end position="160"/>
    </location>
</feature>
<dbReference type="STRING" id="395961.Cyan7425_0480"/>
<organism evidence="2">
    <name type="scientific">Cyanothece sp. (strain PCC 7425 / ATCC 29141)</name>
    <dbReference type="NCBI Taxonomy" id="395961"/>
    <lineage>
        <taxon>Bacteria</taxon>
        <taxon>Bacillati</taxon>
        <taxon>Cyanobacteriota</taxon>
        <taxon>Cyanophyceae</taxon>
        <taxon>Gomontiellales</taxon>
        <taxon>Cyanothecaceae</taxon>
        <taxon>Cyanothece</taxon>
    </lineage>
</organism>
<evidence type="ECO:0000256" key="1">
    <source>
        <dbReference type="SAM" id="SignalP"/>
    </source>
</evidence>
<sequence length="160" mass="17556">MKAVLIALLLLFTTLGLASPALAHTVETNYEIAHKAELKLHSQYSTGEPLKQAPIRVYAPSSADKPWLESTTDVQGQFAFTPDRSLWGEWFVEIGDFTQNDHSDALTVAVHPAGIEVKEIQEKQAQAPAQTPFSFHPQLIVLGFAALSGGIGKLFSSRWR</sequence>
<dbReference type="EMBL" id="CP001344">
    <property type="protein sequence ID" value="ACL42872.1"/>
    <property type="molecule type" value="Genomic_DNA"/>
</dbReference>
<gene>
    <name evidence="2" type="ordered locus">Cyan7425_0480</name>
</gene>
<evidence type="ECO:0008006" key="3">
    <source>
        <dbReference type="Google" id="ProtNLM"/>
    </source>
</evidence>
<name>B8HTV2_CYAP4</name>